<dbReference type="PANTHER" id="PTHR12460">
    <property type="entry name" value="CYCLIN-DEPENDENT KINASE INHIBITOR-RELATED PROTEIN"/>
    <property type="match status" value="1"/>
</dbReference>
<dbReference type="Proteomes" id="UP000041254">
    <property type="component" value="Unassembled WGS sequence"/>
</dbReference>
<feature type="compositionally biased region" description="Low complexity" evidence="2">
    <location>
        <begin position="1120"/>
        <end position="1131"/>
    </location>
</feature>
<name>A0A0G4ESX5_VITBC</name>
<feature type="compositionally biased region" description="Low complexity" evidence="2">
    <location>
        <begin position="1032"/>
        <end position="1055"/>
    </location>
</feature>
<feature type="compositionally biased region" description="Pro residues" evidence="2">
    <location>
        <begin position="1103"/>
        <end position="1119"/>
    </location>
</feature>
<feature type="coiled-coil region" evidence="1">
    <location>
        <begin position="521"/>
        <end position="555"/>
    </location>
</feature>
<evidence type="ECO:0000256" key="1">
    <source>
        <dbReference type="SAM" id="Coils"/>
    </source>
</evidence>
<feature type="region of interest" description="Disordered" evidence="2">
    <location>
        <begin position="1103"/>
        <end position="1217"/>
    </location>
</feature>
<feature type="compositionally biased region" description="Basic and acidic residues" evidence="2">
    <location>
        <begin position="360"/>
        <end position="372"/>
    </location>
</feature>
<feature type="compositionally biased region" description="Basic and acidic residues" evidence="2">
    <location>
        <begin position="994"/>
        <end position="1005"/>
    </location>
</feature>
<feature type="region of interest" description="Disordered" evidence="2">
    <location>
        <begin position="1"/>
        <end position="35"/>
    </location>
</feature>
<dbReference type="VEuPathDB" id="CryptoDB:Vbra_8068"/>
<evidence type="ECO:0000313" key="4">
    <source>
        <dbReference type="Proteomes" id="UP000041254"/>
    </source>
</evidence>
<organism evidence="3 4">
    <name type="scientific">Vitrella brassicaformis (strain CCMP3155)</name>
    <dbReference type="NCBI Taxonomy" id="1169540"/>
    <lineage>
        <taxon>Eukaryota</taxon>
        <taxon>Sar</taxon>
        <taxon>Alveolata</taxon>
        <taxon>Colpodellida</taxon>
        <taxon>Vitrellaceae</taxon>
        <taxon>Vitrella</taxon>
    </lineage>
</organism>
<feature type="compositionally biased region" description="Basic and acidic residues" evidence="2">
    <location>
        <begin position="1018"/>
        <end position="1030"/>
    </location>
</feature>
<accession>A0A0G4ESX5</accession>
<feature type="compositionally biased region" description="Polar residues" evidence="2">
    <location>
        <begin position="624"/>
        <end position="636"/>
    </location>
</feature>
<gene>
    <name evidence="3" type="ORF">Vbra_8068</name>
</gene>
<feature type="region of interest" description="Disordered" evidence="2">
    <location>
        <begin position="922"/>
        <end position="1073"/>
    </location>
</feature>
<feature type="compositionally biased region" description="Polar residues" evidence="2">
    <location>
        <begin position="968"/>
        <end position="993"/>
    </location>
</feature>
<keyword evidence="4" id="KW-1185">Reference proteome</keyword>
<sequence>MARLTSQSGLAKAIMDTSDFPPGTSPRSALMSPRSPLRALREVADAESRMATELVEHSPERLQLKMAIVDKPVAMNRAQELEHLQVVVKSEIGRLLRYRVRQGIVEGREQEATDRSIRTAVEEVAKALRTFVLHMDTDKLTPHAGGLLLQLSRKEKELDELARLFQRLREAYNASKAAMLREIAMLRGGGRTDRLDRDSQLSVDVQEAEDAFIAALRAALHGEALEEVDYLKKMKKSLEDELRSRDLEIEHLQGKLNEVFQAVRRRDEKARQDAAAKQAPAQPPTPPQPTSVFTTQMPTEAMQPPPPAAGQRARAPSVMFSPRTATAAAAAGFGVGAGVGWPAAAGGPGAAGGEAASVRSRGEDEGEREREGVGPLSPPGTSGVPSEAGVGMGVGEEEMDISERIAEEVQRAVKAAEAKTEKEMESLRRQLNAAHTRIAMAMVAQAKPTTDLRPKAPTRRGSQRFITPSPRRASATQGAGAGAGEGDVLFGEPEYDETFGMDWKTAALLIDQKRQMADDRDKVLDTQMKELAKQTEEAEKERDKARKEREDMQRQLYIALKAHHIFHQNVTAFLAALAREGITLTSQGAASLHTVLSTLDQPLPAIYREALMSPLTADYPPKSQPESGAGTSQPPTEGQPGREAAAGDTTTREAEREGDREAAASAAMSTAKMRLVPRQAAPGDIDTTGDGRRMAGIFDRRWTAAGEGQEGGEGRVAPGYQRADTWPMDHSSATRDKKDLGSWRFFAVIEQPSNTDISLPPFFPPIFPLLFPPAPAPEQPTAAVGVAPQPSDTVLTTNANATTHRLWLQQVQEDELRAQEALLPSKSGPRTAAGVRIKLPATLPGGWVIVGLGDMDALAAPSVIRPFLLNPNVPPILPLTVWASQFNVAALRAYQISHTPPSYTYEDLPRYWAPIGYDRPLSAPPRVQTAARPTQRPTSPPAAAEAQTRRTHVAKVPSLPPARRHESSLLSHRASSTDDLLSSSIGSPRTPRTQAKDQEEDEHPHTSSLLPPSHRPSPRREDPERGDHTQRRPLASSPARPASAEGLEGPPASFARARRVVRPVDRKEDEPSSVRRMISWRDIPGGLPNIPAVKVFPPPLRITSPHPPLSPPITSPPTETPSSLLTYSRPPSSRRHVSPMPPSPVDYMLDASGIPRPKGMQNIIGSPHKATWGKERRQRQPSRRPVSAGGSRHVICTWGGGVGDGRGRPLSARQRPA</sequence>
<evidence type="ECO:0000256" key="2">
    <source>
        <dbReference type="SAM" id="MobiDB-lite"/>
    </source>
</evidence>
<feature type="compositionally biased region" description="Basic and acidic residues" evidence="2">
    <location>
        <begin position="1062"/>
        <end position="1073"/>
    </location>
</feature>
<feature type="region of interest" description="Disordered" evidence="2">
    <location>
        <begin position="345"/>
        <end position="387"/>
    </location>
</feature>
<feature type="region of interest" description="Disordered" evidence="2">
    <location>
        <begin position="449"/>
        <end position="490"/>
    </location>
</feature>
<feature type="compositionally biased region" description="Basic and acidic residues" evidence="2">
    <location>
        <begin position="265"/>
        <end position="274"/>
    </location>
</feature>
<proteinExistence type="predicted"/>
<dbReference type="InParanoid" id="A0A0G4ESX5"/>
<feature type="region of interest" description="Disordered" evidence="2">
    <location>
        <begin position="265"/>
        <end position="313"/>
    </location>
</feature>
<feature type="coiled-coil region" evidence="1">
    <location>
        <begin position="151"/>
        <end position="178"/>
    </location>
</feature>
<keyword evidence="1" id="KW-0175">Coiled coil</keyword>
<feature type="compositionally biased region" description="Basic and acidic residues" evidence="2">
    <location>
        <begin position="650"/>
        <end position="662"/>
    </location>
</feature>
<feature type="coiled-coil region" evidence="1">
    <location>
        <begin position="399"/>
        <end position="437"/>
    </location>
</feature>
<reference evidence="3 4" key="1">
    <citation type="submission" date="2014-11" db="EMBL/GenBank/DDBJ databases">
        <authorList>
            <person name="Zhu J."/>
            <person name="Qi W."/>
            <person name="Song R."/>
        </authorList>
    </citation>
    <scope>NUCLEOTIDE SEQUENCE [LARGE SCALE GENOMIC DNA]</scope>
</reference>
<dbReference type="EMBL" id="CDMY01000302">
    <property type="protein sequence ID" value="CEM00927.1"/>
    <property type="molecule type" value="Genomic_DNA"/>
</dbReference>
<protein>
    <submittedName>
        <fullName evidence="3">Uncharacterized protein</fullName>
    </submittedName>
</protein>
<feature type="region of interest" description="Disordered" evidence="2">
    <location>
        <begin position="707"/>
        <end position="735"/>
    </location>
</feature>
<dbReference type="AlphaFoldDB" id="A0A0G4ESX5"/>
<evidence type="ECO:0000313" key="3">
    <source>
        <dbReference type="EMBL" id="CEM00927.1"/>
    </source>
</evidence>
<feature type="region of interest" description="Disordered" evidence="2">
    <location>
        <begin position="616"/>
        <end position="692"/>
    </location>
</feature>